<keyword evidence="3" id="KW-1185">Reference proteome</keyword>
<accession>A0AAW9QUZ2</accession>
<evidence type="ECO:0000313" key="2">
    <source>
        <dbReference type="EMBL" id="MEG3438806.1"/>
    </source>
</evidence>
<proteinExistence type="predicted"/>
<dbReference type="EMBL" id="JBAFSM010000035">
    <property type="protein sequence ID" value="MEG3438806.1"/>
    <property type="molecule type" value="Genomic_DNA"/>
</dbReference>
<dbReference type="InterPro" id="IPR013424">
    <property type="entry name" value="Ice-binding_C"/>
</dbReference>
<evidence type="ECO:0000259" key="1">
    <source>
        <dbReference type="Pfam" id="PF07589"/>
    </source>
</evidence>
<dbReference type="RefSeq" id="WP_332866288.1">
    <property type="nucleotide sequence ID" value="NZ_JBAFSM010000035.1"/>
</dbReference>
<reference evidence="2 3" key="1">
    <citation type="submission" date="2024-01" db="EMBL/GenBank/DDBJ databases">
        <title>Genomic insights into the taxonomy and metabolism of the cyanobacterium Pannus brasiliensis CCIBt3594.</title>
        <authorList>
            <person name="Machado M."/>
            <person name="Botero N.B."/>
            <person name="Andreote A.P.D."/>
            <person name="Feitosa A.M.T."/>
            <person name="Popin R."/>
            <person name="Sivonen K."/>
            <person name="Fiore M.F."/>
        </authorList>
    </citation>
    <scope>NUCLEOTIDE SEQUENCE [LARGE SCALE GENOMIC DNA]</scope>
    <source>
        <strain evidence="2 3">CCIBt3594</strain>
    </source>
</reference>
<dbReference type="NCBIfam" id="TIGR02595">
    <property type="entry name" value="PEP_CTERM"/>
    <property type="match status" value="1"/>
</dbReference>
<dbReference type="AlphaFoldDB" id="A0AAW9QUZ2"/>
<gene>
    <name evidence="2" type="ORF">V0288_16890</name>
</gene>
<name>A0AAW9QUZ2_9CHRO</name>
<sequence>MTSLTVAGVSATALFGSEPARAALVYDNIGAPANGSSSYNISNFAQADDFTLTKAARLTDFTFWASYPSGNSSNLSDNIGWAIFNNNAGAVGSLIASGTDTSVTKTVTGVNTALGDPIIRVDGDFGGTISLAAGTYWISFRDGAWGSFWDGTDAFWTGVSPSIVGNPARSDSNERNPTFPTSVDRSYNFRLFDNFVPPPIVPEPGTIAGLLAVGVVGAFARVRKA</sequence>
<dbReference type="Pfam" id="PF07589">
    <property type="entry name" value="PEP-CTERM"/>
    <property type="match status" value="1"/>
</dbReference>
<dbReference type="Proteomes" id="UP001328733">
    <property type="component" value="Unassembled WGS sequence"/>
</dbReference>
<evidence type="ECO:0000313" key="3">
    <source>
        <dbReference type="Proteomes" id="UP001328733"/>
    </source>
</evidence>
<protein>
    <submittedName>
        <fullName evidence="2">PEP-CTERM sorting domain-containing protein</fullName>
    </submittedName>
</protein>
<feature type="domain" description="Ice-binding protein C-terminal" evidence="1">
    <location>
        <begin position="201"/>
        <end position="224"/>
    </location>
</feature>
<comment type="caution">
    <text evidence="2">The sequence shown here is derived from an EMBL/GenBank/DDBJ whole genome shotgun (WGS) entry which is preliminary data.</text>
</comment>
<organism evidence="2 3">
    <name type="scientific">Pannus brasiliensis CCIBt3594</name>
    <dbReference type="NCBI Taxonomy" id="1427578"/>
    <lineage>
        <taxon>Bacteria</taxon>
        <taxon>Bacillati</taxon>
        <taxon>Cyanobacteriota</taxon>
        <taxon>Cyanophyceae</taxon>
        <taxon>Oscillatoriophycideae</taxon>
        <taxon>Chroococcales</taxon>
        <taxon>Microcystaceae</taxon>
        <taxon>Pannus</taxon>
    </lineage>
</organism>